<dbReference type="AlphaFoldDB" id="A0A2A9ND59"/>
<evidence type="ECO:0000313" key="2">
    <source>
        <dbReference type="Proteomes" id="UP000242287"/>
    </source>
</evidence>
<dbReference type="Proteomes" id="UP000242287">
    <property type="component" value="Unassembled WGS sequence"/>
</dbReference>
<proteinExistence type="predicted"/>
<reference evidence="1 2" key="1">
    <citation type="submission" date="2014-02" db="EMBL/GenBank/DDBJ databases">
        <title>Transposable element dynamics among asymbiotic and ectomycorrhizal Amanita fungi.</title>
        <authorList>
            <consortium name="DOE Joint Genome Institute"/>
            <person name="Hess J."/>
            <person name="Skrede I."/>
            <person name="Wolfe B."/>
            <person name="LaButti K."/>
            <person name="Ohm R.A."/>
            <person name="Grigoriev I.V."/>
            <person name="Pringle A."/>
        </authorList>
    </citation>
    <scope>NUCLEOTIDE SEQUENCE [LARGE SCALE GENOMIC DNA]</scope>
    <source>
        <strain evidence="1 2">SKay4041</strain>
    </source>
</reference>
<accession>A0A2A9ND59</accession>
<sequence>MSSVVIKLPNILNNLDHQRLRLNYLEDTTPSNQIHLATEGRKICLDCSQL</sequence>
<organism evidence="1 2">
    <name type="scientific">Amanita thiersii Skay4041</name>
    <dbReference type="NCBI Taxonomy" id="703135"/>
    <lineage>
        <taxon>Eukaryota</taxon>
        <taxon>Fungi</taxon>
        <taxon>Dikarya</taxon>
        <taxon>Basidiomycota</taxon>
        <taxon>Agaricomycotina</taxon>
        <taxon>Agaricomycetes</taxon>
        <taxon>Agaricomycetidae</taxon>
        <taxon>Agaricales</taxon>
        <taxon>Pluteineae</taxon>
        <taxon>Amanitaceae</taxon>
        <taxon>Amanita</taxon>
    </lineage>
</organism>
<protein>
    <submittedName>
        <fullName evidence="1">Uncharacterized protein</fullName>
    </submittedName>
</protein>
<keyword evidence="2" id="KW-1185">Reference proteome</keyword>
<gene>
    <name evidence="1" type="ORF">AMATHDRAFT_8097</name>
</gene>
<name>A0A2A9ND59_9AGAR</name>
<evidence type="ECO:0000313" key="1">
    <source>
        <dbReference type="EMBL" id="PFH46191.1"/>
    </source>
</evidence>
<dbReference type="EMBL" id="KZ302224">
    <property type="protein sequence ID" value="PFH46191.1"/>
    <property type="molecule type" value="Genomic_DNA"/>
</dbReference>